<evidence type="ECO:0000256" key="1">
    <source>
        <dbReference type="ARBA" id="ARBA00023125"/>
    </source>
</evidence>
<dbReference type="InterPro" id="IPR009061">
    <property type="entry name" value="DNA-bd_dom_put_sf"/>
</dbReference>
<dbReference type="CDD" id="cd01106">
    <property type="entry name" value="HTH_TipAL-Mta"/>
    <property type="match status" value="1"/>
</dbReference>
<dbReference type="Pfam" id="PF13646">
    <property type="entry name" value="HEAT_2"/>
    <property type="match status" value="2"/>
</dbReference>
<dbReference type="Gene3D" id="1.10.1660.10">
    <property type="match status" value="1"/>
</dbReference>
<proteinExistence type="predicted"/>
<dbReference type="SUPFAM" id="SSF46955">
    <property type="entry name" value="Putative DNA-binding domain"/>
    <property type="match status" value="1"/>
</dbReference>
<dbReference type="GO" id="GO:0003677">
    <property type="term" value="F:DNA binding"/>
    <property type="evidence" value="ECO:0007669"/>
    <property type="project" value="UniProtKB-KW"/>
</dbReference>
<dbReference type="EMBL" id="CP019605">
    <property type="protein sequence ID" value="AQP43673.1"/>
    <property type="molecule type" value="Genomic_DNA"/>
</dbReference>
<dbReference type="PROSITE" id="PS00552">
    <property type="entry name" value="HTH_MERR_1"/>
    <property type="match status" value="1"/>
</dbReference>
<dbReference type="STRING" id="1610493.RPIT_01650"/>
<reference evidence="2 3" key="1">
    <citation type="journal article" date="2016" name="Int. J. Syst. Evol. Microbiol.">
        <title>Tessaracoccus flavus sp. nov., isolated from the drainage system of a lindane-producing factory.</title>
        <authorList>
            <person name="Kumari R."/>
            <person name="Singh P."/>
            <person name="Schumann P."/>
            <person name="Lal R."/>
        </authorList>
    </citation>
    <scope>NUCLEOTIDE SEQUENCE [LARGE SCALE GENOMIC DNA]</scope>
    <source>
        <strain evidence="2 3">RP1T</strain>
    </source>
</reference>
<accession>A0A1Q2CC29</accession>
<evidence type="ECO:0000313" key="3">
    <source>
        <dbReference type="Proteomes" id="UP000188324"/>
    </source>
</evidence>
<dbReference type="InterPro" id="IPR016024">
    <property type="entry name" value="ARM-type_fold"/>
</dbReference>
<evidence type="ECO:0000313" key="2">
    <source>
        <dbReference type="EMBL" id="AQP43673.1"/>
    </source>
</evidence>
<dbReference type="Gene3D" id="1.25.10.10">
    <property type="entry name" value="Leucine-rich Repeat Variant"/>
    <property type="match status" value="3"/>
</dbReference>
<dbReference type="RefSeq" id="WP_077339926.1">
    <property type="nucleotide sequence ID" value="NZ_CP019605.1"/>
</dbReference>
<dbReference type="Pfam" id="PF13411">
    <property type="entry name" value="MerR_1"/>
    <property type="match status" value="1"/>
</dbReference>
<dbReference type="PROSITE" id="PS50937">
    <property type="entry name" value="HTH_MERR_2"/>
    <property type="match status" value="1"/>
</dbReference>
<keyword evidence="3" id="KW-1185">Reference proteome</keyword>
<dbReference type="SUPFAM" id="SSF48371">
    <property type="entry name" value="ARM repeat"/>
    <property type="match status" value="1"/>
</dbReference>
<dbReference type="SMART" id="SM00567">
    <property type="entry name" value="EZ_HEAT"/>
    <property type="match status" value="6"/>
</dbReference>
<dbReference type="Proteomes" id="UP000188324">
    <property type="component" value="Chromosome"/>
</dbReference>
<dbReference type="KEGG" id="tfl:RPIT_01650"/>
<dbReference type="InterPro" id="IPR000551">
    <property type="entry name" value="MerR-type_HTH_dom"/>
</dbReference>
<protein>
    <submittedName>
        <fullName evidence="2">Uncharacterized protein</fullName>
    </submittedName>
</protein>
<gene>
    <name evidence="2" type="ORF">RPIT_01650</name>
</gene>
<dbReference type="SMART" id="SM00422">
    <property type="entry name" value="HTH_MERR"/>
    <property type="match status" value="1"/>
</dbReference>
<dbReference type="InterPro" id="IPR011989">
    <property type="entry name" value="ARM-like"/>
</dbReference>
<dbReference type="GO" id="GO:0003700">
    <property type="term" value="F:DNA-binding transcription factor activity"/>
    <property type="evidence" value="ECO:0007669"/>
    <property type="project" value="InterPro"/>
</dbReference>
<dbReference type="PRINTS" id="PR00040">
    <property type="entry name" value="HTHMERR"/>
</dbReference>
<dbReference type="Pfam" id="PF03130">
    <property type="entry name" value="HEAT_PBS"/>
    <property type="match status" value="1"/>
</dbReference>
<dbReference type="OrthoDB" id="9809391at2"/>
<dbReference type="InterPro" id="IPR047057">
    <property type="entry name" value="MerR_fam"/>
</dbReference>
<dbReference type="InterPro" id="IPR004155">
    <property type="entry name" value="PBS_lyase_HEAT"/>
</dbReference>
<sequence>MEWLRIGEVAARTGLTPRTLRHYDELGLLVPSGRTDGDYRLYSRDDMDRLLAIQHLKSLGLGLAEIQQALDDPTFDAGPLLERHARVVEQRIAAEQALLRRLRQLQTAAQTGWDEVLETIALSERLRHPDGEVRFRAALTGHASAPVEDLVERLRSDPEPGVREAATWALAQQGPAALRAVSSLADGDAQARHALAHVLGKLRTIEALPQLSLLLTDDVPEVAAKAAFSLGQVGGDEAVQLLIGALEDGRVAVRDEATSALGRLPESLASLTAAASHPLPQVRAQVAEALGFLAHPEAVPVLIAALEDDDADVRFSALLALGSAEGPEARHALEALTASPDRRTSLVAARLLEARPLS</sequence>
<organism evidence="2 3">
    <name type="scientific">Tessaracoccus flavus</name>
    <dbReference type="NCBI Taxonomy" id="1610493"/>
    <lineage>
        <taxon>Bacteria</taxon>
        <taxon>Bacillati</taxon>
        <taxon>Actinomycetota</taxon>
        <taxon>Actinomycetes</taxon>
        <taxon>Propionibacteriales</taxon>
        <taxon>Propionibacteriaceae</taxon>
        <taxon>Tessaracoccus</taxon>
    </lineage>
</organism>
<dbReference type="AlphaFoldDB" id="A0A1Q2CC29"/>
<keyword evidence="1" id="KW-0238">DNA-binding</keyword>
<dbReference type="PANTHER" id="PTHR30204:SF90">
    <property type="entry name" value="HTH-TYPE TRANSCRIPTIONAL ACTIVATOR MTA"/>
    <property type="match status" value="1"/>
</dbReference>
<dbReference type="PANTHER" id="PTHR30204">
    <property type="entry name" value="REDOX-CYCLING DRUG-SENSING TRANSCRIPTIONAL ACTIVATOR SOXR"/>
    <property type="match status" value="1"/>
</dbReference>
<name>A0A1Q2CC29_9ACTN</name>